<keyword evidence="11 22" id="KW-0067">ATP-binding</keyword>
<sequence>MEQSDYQDILYPEVHLNSPIVISKLVGILEYAQVIHNQQLTDHTIIKNIQFRLRNGFNSPRIQTLSTMGEIINKIKNKYSNYFHIPYPECNQKLFRIVDPELTSKLESLLNKGDTLYLKIRSDIIKCFDKLKMKMNISNDLLNDNSQLILDLPLIIKGSQWFFPFLFWFSIKTETRNCIRQNQKARVRSQYRPHLSETKRITLVVTSDLITIFDHINKCIFYLTFEMLLMYCDVIEGRLMTETAMSLDCRFTNLLPRVQYMWDLLDGMFESLGNQIYSVIALLEPLSLAYLQLIDADPQIRGTFLHHCFSELEEIIFDKSPFDPFVYENLINGLDYIYLTDDIHLTAEVFSFFRSFGHPYLEAQNAANNVRKYMNQPKVISYQTLMQGHAIFCGIIINGFRDRHGGTWPPVELPSHASAVIRNAQLSGEGLTSEQCAQHWRSFCGFKFKCFMPLSLDSDLTMYLRDKALSPVRSEWDSVYAKEYLRYNPGLPTSSRRLVNVFLEDDKFDPYEMIMYVINGDYLIDNEFNLSYSLKEKEIKEVGRLFAKMTYKMRACQVIAENLIANGVGKFFKDNGMAKDEHKLTKTLHKLAISGVPKDNSQLYLDECWEQAVRHCSSDTHTKKQTMGSQSNRIIESKSSRSPLNNRDTLKGKRDPNTQLKYPSNTEYYETISSFITTDLKKYCLNWRYESSSVFAERLNEIYGLPGFFQWLHKILEKSVLYVSDPSSPPDFDQHTDIESVPNDHIFIKYPMGGIEGFCQKLWTISTIPFLYLAAFDTGVRIASLVQGDNQAIAVTKRVPSSWSYSKKKEESTKITTQYFLNLRQRLHDIGHELKANETIISSHFFVYSKGIYYDGILLSQALKSMARCVFWSETIVDETRSACSNISTTLAKAIERGYDKFVAYAINIYKTIHQVLIALSFTINPTMTPDITEPFYKSLDLLKNLVLIPAPLGGMNYMNMSRLFVRNIGDPITASFADIKRMIECGLLGCSILSQIMYQKCGSSKYLDWASDPYSINLPYSQSMTKVLKNVTARYVLMHSPNPMLKDLFHEKSQEEDEILAEFLLDRHLIIPRAAHEILSNSVTGARESIAGMLDTTKGLIRASMSRGGLTSSLVLKLSTYDYQQFRTCLEWLYAPTTGIAVSVDSCSVFLAKTIRKRMWVHLTKGREIYGLEVPDILECMQNNIIIDHEDCYSCIQGSRYYTWFFVPSNCQLDQINKSTNSLRVPYVGSTTEERSDMRLSYVRSPSRPLKAAVRIAAVYTWAYGDDDLSWHEAWYLARTRANITFDELKLITPIATSTNLAHRLRDRSTQVKYSGTSLVRVARYTTISNDNMSFIINNKKVDTNFVYQQGMLLGLSILEYIFRYCTSTGQSNTVIHLHADINCCIVQMTDQPYTPSLTKKLPDIKPINNKLIYDPAPIIDTDAARLYSQKYLSHLIDFPSWSTTQLNTVLAKVVAVSIVELITKASKDHLNEIIAVVGDDDINSFITEFLLVDPRLFTLYLGQYTSLQWAYEVHYHRPVGKYQMAEVLHNLLSRASRGIFSVLTNAFSHPRVYRRFWECGLLEPIYGPYIGSQNLHTAVIDYIYNAYITYLDAYLSDQVDDTDIIICETEETCLANRIDNYQSRHLAVLIDMYCDSTRCPNIKGSDTIMRNSILRSFIDNERRTNPLGLTWNLDPLLVDHFSCSITYLRRGIIKQMRLRFDPNISLELVKMIKPDVIYQAPKVPSSWALIDINPEVNDLNTIFGELNSKWKDIPIGQIKIQNYEIHAYRRVGVNSTACYKALEILSVLNRFMSNPLGALFLGEGAGSMLVTYRAFIPFKTIYYNSGISVQHVQGQRELSLYPSEVALVDNKNRLANDPNIKVLFNGKPESTWVGNIDCFAYILSHIETSSLTLIHSDIESSLSKTKNKILEELCHILSMALILGKLGSVLVIKLLPRVGDYTYSFCKYASEFYQQNFLILPRFSNMSSSEIYYIGVHLNTNRLIDPDRIVQYIIRNLQPTPVTFLSYIFETKYRNNMVTNYGLCLSDGHKSDYLSSITKIENVLLSCGLELNGPKIIQQLSGHDYANGETSLESSIMILVREYLNATIQGRETLGLFSPYPVLHESQLREINKCIALKYVVYLLFYLNSISSSKQIMSNLRKGILMYDLRDEFFISRLSANYKKKVMLQEVKTTWIFNIDTPTRKALYKLVGYSLIINHI</sequence>
<evidence type="ECO:0000256" key="23">
    <source>
        <dbReference type="SAM" id="MobiDB-lite"/>
    </source>
</evidence>
<keyword evidence="10" id="KW-0378">Hydrolase</keyword>
<comment type="function">
    <text evidence="22">RNA-directed RNA polymerase that catalyzes the transcription of viral mRNAs, their capping and polyadenylation. The template is composed of the viral RNA tightly encapsidated by the nucleoprotein (N). The viral polymerase binds to the genomic RNA at the 3' leader promoter, and transcribes subsequently all viral mRNAs with a decreasing efficiency. The first gene is the most transcribed, and the last the least transcribed. The viral phosphoprotein acts as a processivity factor. Capping is concomitant with initiation of mRNA transcription. Indeed, a GDP polyribonucleotidyl transferase (PRNTase) adds the cap structure when the nascent RNA chain length has reached few nucleotides. Ribose 2'-O methylation of viral mRNA cap precedes and facilitates subsequent guanine-N-7 methylation, both activities being carried by the viral polymerase. Polyadenylation of mRNAs occur by a stuttering mechanism at a slipery stop site present at the end viral genes. After finishing transcription of a mRNA, the polymerase can resume transcription of the downstream gene.</text>
</comment>
<evidence type="ECO:0000259" key="25">
    <source>
        <dbReference type="PROSITE" id="PS51590"/>
    </source>
</evidence>
<name>A0A097ZJ44_9MONO</name>
<evidence type="ECO:0000256" key="4">
    <source>
        <dbReference type="ARBA" id="ARBA00022603"/>
    </source>
</evidence>
<dbReference type="EC" id="2.7.7.48" evidence="22"/>
<comment type="function">
    <text evidence="1 22">RNA-directed RNA polymerase that catalyzes the replication of viral genomic RNA. The template is composed of the viral RNA tightly encapsidated by the nucleoprotein (N). The replicase mode is dependent on intracellular N protein concentration. In this mode, the polymerase replicates the whole viral genome without recognizing transcriptional signals, and the replicated genome is not caped or polyadenylated.</text>
</comment>
<evidence type="ECO:0000259" key="24">
    <source>
        <dbReference type="PROSITE" id="PS50526"/>
    </source>
</evidence>
<dbReference type="PIRSF" id="PIRSF000830">
    <property type="entry name" value="RNA_pol_ParamyxoV"/>
    <property type="match status" value="1"/>
</dbReference>
<keyword evidence="13 22" id="KW-0693">Viral RNA replication</keyword>
<feature type="compositionally biased region" description="Polar residues" evidence="23">
    <location>
        <begin position="625"/>
        <end position="634"/>
    </location>
</feature>
<evidence type="ECO:0000256" key="10">
    <source>
        <dbReference type="ARBA" id="ARBA00022801"/>
    </source>
</evidence>
<keyword evidence="4 22" id="KW-0489">Methyltransferase</keyword>
<keyword evidence="9 22" id="KW-0547">Nucleotide-binding</keyword>
<dbReference type="GO" id="GO:0004482">
    <property type="term" value="F:mRNA 5'-cap (guanine-N7-)-methyltransferase activity"/>
    <property type="evidence" value="ECO:0007669"/>
    <property type="project" value="InterPro"/>
</dbReference>
<evidence type="ECO:0000256" key="11">
    <source>
        <dbReference type="ARBA" id="ARBA00022840"/>
    </source>
</evidence>
<dbReference type="EMBL" id="AB924120">
    <property type="protein sequence ID" value="BAP74666.1"/>
    <property type="molecule type" value="Viral_cRNA"/>
</dbReference>
<keyword evidence="5 22" id="KW-0507">mRNA processing</keyword>
<comment type="catalytic activity">
    <reaction evidence="21 22">
        <text>GTP + H2O = GDP + phosphate + H(+)</text>
        <dbReference type="Rhea" id="RHEA:19669"/>
        <dbReference type="ChEBI" id="CHEBI:15377"/>
        <dbReference type="ChEBI" id="CHEBI:15378"/>
        <dbReference type="ChEBI" id="CHEBI:37565"/>
        <dbReference type="ChEBI" id="CHEBI:43474"/>
        <dbReference type="ChEBI" id="CHEBI:58189"/>
    </reaction>
</comment>
<evidence type="ECO:0000256" key="21">
    <source>
        <dbReference type="ARBA" id="ARBA00048548"/>
    </source>
</evidence>
<accession>A0A097ZJ44</accession>
<dbReference type="PROSITE" id="PS51590">
    <property type="entry name" value="SAM_MT_MNV_L"/>
    <property type="match status" value="1"/>
</dbReference>
<dbReference type="PROSITE" id="PS50526">
    <property type="entry name" value="RDRP_SSRNA_NEG_NONSEG"/>
    <property type="match status" value="1"/>
</dbReference>
<dbReference type="Pfam" id="PF00946">
    <property type="entry name" value="Mononeg_RNA_pol"/>
    <property type="match status" value="1"/>
</dbReference>
<evidence type="ECO:0000256" key="1">
    <source>
        <dbReference type="ARBA" id="ARBA00003132"/>
    </source>
</evidence>
<evidence type="ECO:0000256" key="13">
    <source>
        <dbReference type="ARBA" id="ARBA00022953"/>
    </source>
</evidence>
<keyword evidence="12 22" id="KW-0946">Virion</keyword>
<comment type="subcellular location">
    <subcellularLocation>
        <location evidence="22">Virion</location>
    </subcellularLocation>
    <subcellularLocation>
        <location evidence="22">Host cytoplasm</location>
    </subcellularLocation>
</comment>
<evidence type="ECO:0000256" key="19">
    <source>
        <dbReference type="ARBA" id="ARBA00047332"/>
    </source>
</evidence>
<dbReference type="InterPro" id="IPR039736">
    <property type="entry name" value="L_poly_C"/>
</dbReference>
<dbReference type="EC" id="3.6.1.-" evidence="22"/>
<reference evidence="26 27" key="1">
    <citation type="journal article" date="2014" name="Virology">
        <title>Identification of a natural recombination in the F and H genes of feline morbillivirus.</title>
        <authorList>
            <person name="Park E.S."/>
            <person name="Suzuki M."/>
            <person name="Kimura M."/>
            <person name="Maruyama K."/>
            <person name="Mizutani H."/>
            <person name="Saito R."/>
            <person name="Kubota N."/>
            <person name="Furuya T."/>
            <person name="Mizutani T."/>
            <person name="Imaoka K."/>
            <person name="Morikawa S."/>
        </authorList>
    </citation>
    <scope>NUCLEOTIDE SEQUENCE [LARGE SCALE GENOMIC DNA]</scope>
    <source>
        <strain evidence="26">OtJP001</strain>
    </source>
</reference>
<organism evidence="26 27">
    <name type="scientific">Feline morbillivirus</name>
    <dbReference type="NCBI Taxonomy" id="1170234"/>
    <lineage>
        <taxon>Viruses</taxon>
        <taxon>Riboviria</taxon>
        <taxon>Orthornavirae</taxon>
        <taxon>Negarnaviricota</taxon>
        <taxon>Haploviricotina</taxon>
        <taxon>Monjiviricetes</taxon>
        <taxon>Mononegavirales</taxon>
        <taxon>Paramyxoviridae</taxon>
        <taxon>Orthoparamyxovirinae</taxon>
        <taxon>Morbillivirus</taxon>
        <taxon>Morbillivirus felis</taxon>
    </lineage>
</organism>
<comment type="catalytic activity">
    <reaction evidence="19 22">
        <text>a 5'-end (5'-triphosphoguanosine)-adenylyl-adenylyl-cytidylyl-adenosine in mRNA + S-adenosyl-L-methionine = a 5'-end (5'-triphosphoguanosine)-(2'-O-methyladenylyl)-adenylyl-cytidylyl-adenosine in mRNA + S-adenosyl-L-homocysteine + H(+)</text>
        <dbReference type="Rhea" id="RHEA:65380"/>
        <dbReference type="Rhea" id="RHEA-COMP:16797"/>
        <dbReference type="Rhea" id="RHEA-COMP:16801"/>
        <dbReference type="ChEBI" id="CHEBI:15378"/>
        <dbReference type="ChEBI" id="CHEBI:57856"/>
        <dbReference type="ChEBI" id="CHEBI:59789"/>
        <dbReference type="ChEBI" id="CHEBI:156482"/>
        <dbReference type="ChEBI" id="CHEBI:156484"/>
    </reaction>
</comment>
<comment type="similarity">
    <text evidence="2 22">Belongs to the paramyxovirus L protein family.</text>
</comment>
<dbReference type="EC" id="2.1.1.-" evidence="22"/>
<evidence type="ECO:0000256" key="20">
    <source>
        <dbReference type="ARBA" id="ARBA00047370"/>
    </source>
</evidence>
<dbReference type="Pfam" id="PF14318">
    <property type="entry name" value="Mononeg_mRNAcap"/>
    <property type="match status" value="1"/>
</dbReference>
<evidence type="ECO:0000256" key="22">
    <source>
        <dbReference type="PIRNR" id="PIRNR000830"/>
    </source>
</evidence>
<keyword evidence="16" id="KW-0511">Multifunctional enzyme</keyword>
<keyword evidence="6 22" id="KW-0808">Transferase</keyword>
<dbReference type="GO" id="GO:0030430">
    <property type="term" value="C:host cell cytoplasm"/>
    <property type="evidence" value="ECO:0007669"/>
    <property type="project" value="UniProtKB-SubCell"/>
</dbReference>
<evidence type="ECO:0000313" key="26">
    <source>
        <dbReference type="EMBL" id="BAP74666.1"/>
    </source>
</evidence>
<evidence type="ECO:0000256" key="14">
    <source>
        <dbReference type="ARBA" id="ARBA00023042"/>
    </source>
</evidence>
<evidence type="ECO:0000256" key="15">
    <source>
        <dbReference type="ARBA" id="ARBA00023200"/>
    </source>
</evidence>
<dbReference type="InterPro" id="IPR026890">
    <property type="entry name" value="Mononeg_mRNAcap"/>
</dbReference>
<keyword evidence="15 22" id="KW-1035">Host cytoplasm</keyword>
<keyword evidence="7 22" id="KW-0949">S-adenosyl-L-methionine</keyword>
<dbReference type="Proteomes" id="UP000119157">
    <property type="component" value="Segment"/>
</dbReference>
<proteinExistence type="inferred from homology"/>
<evidence type="ECO:0000256" key="3">
    <source>
        <dbReference type="ARBA" id="ARBA00022484"/>
    </source>
</evidence>
<dbReference type="GO" id="GO:0003968">
    <property type="term" value="F:RNA-directed RNA polymerase activity"/>
    <property type="evidence" value="ECO:0007669"/>
    <property type="project" value="UniProtKB-KW"/>
</dbReference>
<dbReference type="InterPro" id="IPR016269">
    <property type="entry name" value="RNA-dir_pol_paramyxovirus"/>
</dbReference>
<evidence type="ECO:0000256" key="5">
    <source>
        <dbReference type="ARBA" id="ARBA00022664"/>
    </source>
</evidence>
<dbReference type="GO" id="GO:0044423">
    <property type="term" value="C:virion component"/>
    <property type="evidence" value="ECO:0007669"/>
    <property type="project" value="UniProtKB-KW"/>
</dbReference>
<evidence type="ECO:0000256" key="2">
    <source>
        <dbReference type="ARBA" id="ARBA00007934"/>
    </source>
</evidence>
<comment type="catalytic activity">
    <reaction evidence="20">
        <text>a 5'-end (5'-triphosphoguanosine)-adenylyl-adenylyl-cytidylyl-adenosine in mRNA + 2 S-adenosyl-L-methionine = a 5'-end (N(7)-methyl 5'-triphosphoguanosine)-(2'-O-methyladenylyl)-adenylyl-cytidylyl-adenosine in mRNA + 2 S-adenosyl-L-homocysteine + H(+)</text>
        <dbReference type="Rhea" id="RHEA:65376"/>
        <dbReference type="Rhea" id="RHEA-COMP:16797"/>
        <dbReference type="Rhea" id="RHEA-COMP:16798"/>
        <dbReference type="ChEBI" id="CHEBI:15378"/>
        <dbReference type="ChEBI" id="CHEBI:57856"/>
        <dbReference type="ChEBI" id="CHEBI:59789"/>
        <dbReference type="ChEBI" id="CHEBI:156483"/>
        <dbReference type="ChEBI" id="CHEBI:156484"/>
        <dbReference type="EC" id="2.1.1.375"/>
    </reaction>
</comment>
<feature type="domain" description="Mononegavirus-type SAM-dependent 2'-O-MTase" evidence="25">
    <location>
        <begin position="1771"/>
        <end position="1976"/>
    </location>
</feature>
<dbReference type="EC" id="2.7.7.88" evidence="22"/>
<comment type="catalytic activity">
    <reaction evidence="18 22">
        <text>a 5'-end (5'-triphosphoguanosine)-(2'-O-methyladenylyl)-adenylyl-cytidylyl-adenosine in mRNA + S-adenosyl-L-methionine = a 5'-end (N(7)-methyl 5'-triphosphoguanosine)-(2'-O-methyladenylyl)-adenylyl-cytidylyl-adenosine in mRNA + S-adenosyl-L-homocysteine</text>
        <dbReference type="Rhea" id="RHEA:65440"/>
        <dbReference type="Rhea" id="RHEA-COMP:16798"/>
        <dbReference type="Rhea" id="RHEA-COMP:16801"/>
        <dbReference type="ChEBI" id="CHEBI:57856"/>
        <dbReference type="ChEBI" id="CHEBI:59789"/>
        <dbReference type="ChEBI" id="CHEBI:156482"/>
        <dbReference type="ChEBI" id="CHEBI:156483"/>
    </reaction>
</comment>
<comment type="catalytic activity">
    <reaction evidence="17">
        <text>a 5'-end triphospho-adenylyl-adenylyl-cytidylyl-adenosine in mRNA + GDP + H(+) = a 5'-end (5'-triphosphoguanosine)-adenylyl-adenylyl-cytidylyl-adenosine in mRNA + diphosphate</text>
        <dbReference type="Rhea" id="RHEA:65436"/>
        <dbReference type="Rhea" id="RHEA-COMP:16797"/>
        <dbReference type="Rhea" id="RHEA-COMP:16799"/>
        <dbReference type="ChEBI" id="CHEBI:15378"/>
        <dbReference type="ChEBI" id="CHEBI:33019"/>
        <dbReference type="ChEBI" id="CHEBI:58189"/>
        <dbReference type="ChEBI" id="CHEBI:156484"/>
        <dbReference type="ChEBI" id="CHEBI:156503"/>
        <dbReference type="EC" id="2.7.7.88"/>
    </reaction>
</comment>
<evidence type="ECO:0000256" key="17">
    <source>
        <dbReference type="ARBA" id="ARBA00024494"/>
    </source>
</evidence>
<evidence type="ECO:0000313" key="27">
    <source>
        <dbReference type="Proteomes" id="UP000119157"/>
    </source>
</evidence>
<evidence type="ECO:0000256" key="9">
    <source>
        <dbReference type="ARBA" id="ARBA00022741"/>
    </source>
</evidence>
<dbReference type="SMR" id="A0A097ZJ44"/>
<evidence type="ECO:0000256" key="16">
    <source>
        <dbReference type="ARBA" id="ARBA00023268"/>
    </source>
</evidence>
<evidence type="ECO:0000256" key="8">
    <source>
        <dbReference type="ARBA" id="ARBA00022695"/>
    </source>
</evidence>
<comment type="catalytic activity">
    <reaction evidence="22">
        <text>RNA(n) + a ribonucleoside 5'-triphosphate = RNA(n+1) + diphosphate</text>
        <dbReference type="Rhea" id="RHEA:21248"/>
        <dbReference type="Rhea" id="RHEA-COMP:14527"/>
        <dbReference type="Rhea" id="RHEA-COMP:17342"/>
        <dbReference type="ChEBI" id="CHEBI:33019"/>
        <dbReference type="ChEBI" id="CHEBI:61557"/>
        <dbReference type="ChEBI" id="CHEBI:140395"/>
        <dbReference type="EC" id="2.7.7.48"/>
    </reaction>
</comment>
<gene>
    <name evidence="26" type="primary">L</name>
</gene>
<keyword evidence="8 22" id="KW-0548">Nucleotidyltransferase</keyword>
<protein>
    <recommendedName>
        <fullName evidence="22">RNA-directed RNA polymerase L</fullName>
        <shortName evidence="22">Protein L</shortName>
    </recommendedName>
    <alternativeName>
        <fullName evidence="22">Large structural protein</fullName>
    </alternativeName>
    <alternativeName>
        <fullName evidence="22">Replicase</fullName>
    </alternativeName>
    <alternativeName>
        <fullName evidence="22">Transcriptase</fullName>
    </alternativeName>
    <domain>
        <recommendedName>
            <fullName evidence="22">RNA-directed RNA polymerase</fullName>
            <ecNumber evidence="22">2.7.7.48</ecNumber>
        </recommendedName>
    </domain>
    <domain>
        <recommendedName>
            <fullName evidence="22">GTP phosphohydrolase</fullName>
            <ecNumber evidence="22">3.6.1.-</ecNumber>
        </recommendedName>
    </domain>
    <domain>
        <recommendedName>
            <fullName evidence="22">GDP polyribonucleotidyltransferase</fullName>
            <ecNumber evidence="22">2.7.7.88</ecNumber>
        </recommendedName>
        <alternativeName>
            <fullName evidence="22">PRNTase</fullName>
        </alternativeName>
    </domain>
    <domain>
        <recommendedName>
            <fullName evidence="22">mRNA (nucleoside-2'-O-)-methyltransferase</fullName>
            <shortName evidence="22">N1-2'-O-MTase</shortName>
            <ecNumber evidence="22">2.1.1.-</ecNumber>
        </recommendedName>
    </domain>
    <domain>
        <recommendedName>
            <fullName evidence="22">mRNA (guanine-N(7)-)-methyltransferase</fullName>
            <shortName evidence="22">G-N7-MTase</shortName>
        </recommendedName>
    </domain>
</protein>
<feature type="region of interest" description="Disordered" evidence="23">
    <location>
        <begin position="620"/>
        <end position="658"/>
    </location>
</feature>
<keyword evidence="14 22" id="KW-0506">mRNA capping</keyword>
<dbReference type="GO" id="GO:0005524">
    <property type="term" value="F:ATP binding"/>
    <property type="evidence" value="ECO:0007669"/>
    <property type="project" value="UniProtKB-KW"/>
</dbReference>
<evidence type="ECO:0000256" key="12">
    <source>
        <dbReference type="ARBA" id="ARBA00022844"/>
    </source>
</evidence>
<evidence type="ECO:0000256" key="6">
    <source>
        <dbReference type="ARBA" id="ARBA00022679"/>
    </source>
</evidence>
<dbReference type="NCBIfam" id="TIGR04198">
    <property type="entry name" value="paramyx_RNAcap"/>
    <property type="match status" value="1"/>
</dbReference>
<evidence type="ECO:0000256" key="18">
    <source>
        <dbReference type="ARBA" id="ARBA00024499"/>
    </source>
</evidence>
<feature type="domain" description="RdRp catalytic" evidence="24">
    <location>
        <begin position="672"/>
        <end position="856"/>
    </location>
</feature>
<keyword evidence="3 22" id="KW-0696">RNA-directed RNA polymerase</keyword>
<evidence type="ECO:0000256" key="7">
    <source>
        <dbReference type="ARBA" id="ARBA00022691"/>
    </source>
</evidence>
<dbReference type="InterPro" id="IPR014023">
    <property type="entry name" value="Mononeg_RNA_pol_cat"/>
</dbReference>
<dbReference type="GO" id="GO:0003924">
    <property type="term" value="F:GTPase activity"/>
    <property type="evidence" value="ECO:0007669"/>
    <property type="project" value="RHEA"/>
</dbReference>
<dbReference type="InterPro" id="IPR025786">
    <property type="entry name" value="Mononega_L_MeTrfase"/>
</dbReference>